<keyword evidence="7 9" id="KW-0368">Histidine biosynthesis</keyword>
<dbReference type="PANTHER" id="PTHR43707">
    <property type="entry name" value="HISTIDYL-TRNA SYNTHETASE"/>
    <property type="match status" value="1"/>
</dbReference>
<dbReference type="Proteomes" id="UP000824109">
    <property type="component" value="Unassembled WGS sequence"/>
</dbReference>
<dbReference type="Pfam" id="PF13393">
    <property type="entry name" value="tRNA-synt_His"/>
    <property type="match status" value="1"/>
</dbReference>
<dbReference type="PANTHER" id="PTHR43707:SF6">
    <property type="entry name" value="ATP PHOSPHORIBOSYLTRANSFERASE REGULATORY SUBUNIT"/>
    <property type="match status" value="1"/>
</dbReference>
<comment type="pathway">
    <text evidence="2 9">Amino-acid biosynthesis; L-histidine biosynthesis; L-histidine from 5-phospho-alpha-D-ribose 1-diphosphate: step 1/9.</text>
</comment>
<reference evidence="13" key="1">
    <citation type="submission" date="2020-10" db="EMBL/GenBank/DDBJ databases">
        <authorList>
            <person name="Gilroy R."/>
        </authorList>
    </citation>
    <scope>NUCLEOTIDE SEQUENCE</scope>
    <source>
        <strain evidence="13">USAMLcec3-3695</strain>
    </source>
</reference>
<evidence type="ECO:0000256" key="11">
    <source>
        <dbReference type="SAM" id="MobiDB-lite"/>
    </source>
</evidence>
<comment type="similarity">
    <text evidence="3 9">Belongs to the class-II aminoacyl-tRNA synthetase family. HisZ subfamily.</text>
</comment>
<protein>
    <recommendedName>
        <fullName evidence="4 9">ATP phosphoribosyltransferase regulatory subunit</fullName>
    </recommendedName>
</protein>
<dbReference type="Gene3D" id="3.30.930.10">
    <property type="entry name" value="Bira Bifunctional Protein, Domain 2"/>
    <property type="match status" value="1"/>
</dbReference>
<dbReference type="CDD" id="cd00773">
    <property type="entry name" value="HisRS-like_core"/>
    <property type="match status" value="1"/>
</dbReference>
<feature type="binding site" evidence="10">
    <location>
        <position position="111"/>
    </location>
    <ligand>
        <name>L-histidine</name>
        <dbReference type="ChEBI" id="CHEBI:57595"/>
    </ligand>
</feature>
<evidence type="ECO:0000256" key="3">
    <source>
        <dbReference type="ARBA" id="ARBA00005539"/>
    </source>
</evidence>
<sequence length="434" mass="48510">MPDWKLHTPNGVNDVLPEECAVKKEIESTLWMVFASFGYKEVETPAFEYYDCYSGESGQITQEKLYKFFDEQGRILALRPDFTTSIARMAATKLQNHVLPIRYMYTGSVFRAEHTEGVRSREITQSGIELIGSYSPEADAEVIAAAMEAITALGIEEFSMEIGQVAFFNGLVEQLKLDEDTTERLRARIDSKDSQGIKNIVNKLDIDENIKRIMIDLPYLFGDVSVLDRAYAEGLNETSKAALENIKKIYELLCLYGFEKYISIDLGMLQSIDYYTGSIFKCYTHGIGFPIAAGGRYDNLMGMFGRPMGAVGCAVGVNRIMQVYKSQTAQVPSTLVYAEETAAGLAYDTAYNLRVNGCLTEMYIGGGSFEDAEKYAKETNNTCILRVYPNGRLTVYDYEREGTLETTVNEFLGYSGAGSEPPAPTPQDMGFRRF</sequence>
<dbReference type="EMBL" id="DVNB01000018">
    <property type="protein sequence ID" value="HIU56459.1"/>
    <property type="molecule type" value="Genomic_DNA"/>
</dbReference>
<dbReference type="PIRSF" id="PIRSF001549">
    <property type="entry name" value="His-tRNA_synth"/>
    <property type="match status" value="1"/>
</dbReference>
<feature type="binding site" evidence="10">
    <location>
        <begin position="81"/>
        <end position="83"/>
    </location>
    <ligand>
        <name>L-histidine</name>
        <dbReference type="ChEBI" id="CHEBI:57595"/>
    </ligand>
</feature>
<dbReference type="InterPro" id="IPR041715">
    <property type="entry name" value="HisRS-like_core"/>
</dbReference>
<evidence type="ECO:0000256" key="4">
    <source>
        <dbReference type="ARBA" id="ARBA00020397"/>
    </source>
</evidence>
<evidence type="ECO:0000313" key="13">
    <source>
        <dbReference type="EMBL" id="HIU56459.1"/>
    </source>
</evidence>
<organism evidence="13 14">
    <name type="scientific">Candidatus Ornithomonoglobus merdipullorum</name>
    <dbReference type="NCBI Taxonomy" id="2840895"/>
    <lineage>
        <taxon>Bacteria</taxon>
        <taxon>Bacillati</taxon>
        <taxon>Bacillota</taxon>
        <taxon>Clostridia</taxon>
        <taxon>Candidatus Ornithomonoglobus</taxon>
    </lineage>
</organism>
<feature type="binding site" evidence="10">
    <location>
        <begin position="274"/>
        <end position="275"/>
    </location>
    <ligand>
        <name>L-histidine</name>
        <dbReference type="ChEBI" id="CHEBI:57595"/>
    </ligand>
</feature>
<dbReference type="GO" id="GO:0000105">
    <property type="term" value="P:L-histidine biosynthetic process"/>
    <property type="evidence" value="ECO:0007669"/>
    <property type="project" value="UniProtKB-UniRule"/>
</dbReference>
<dbReference type="InterPro" id="IPR004516">
    <property type="entry name" value="HisRS/HisZ"/>
</dbReference>
<dbReference type="InterPro" id="IPR045864">
    <property type="entry name" value="aa-tRNA-synth_II/BPL/LPL"/>
</dbReference>
<evidence type="ECO:0000256" key="1">
    <source>
        <dbReference type="ARBA" id="ARBA00004496"/>
    </source>
</evidence>
<evidence type="ECO:0000256" key="8">
    <source>
        <dbReference type="ARBA" id="ARBA00025246"/>
    </source>
</evidence>
<evidence type="ECO:0000313" key="14">
    <source>
        <dbReference type="Proteomes" id="UP000824109"/>
    </source>
</evidence>
<dbReference type="GO" id="GO:0005737">
    <property type="term" value="C:cytoplasm"/>
    <property type="evidence" value="ECO:0007669"/>
    <property type="project" value="UniProtKB-SubCell"/>
</dbReference>
<dbReference type="HAMAP" id="MF_00125">
    <property type="entry name" value="HisZ"/>
    <property type="match status" value="1"/>
</dbReference>
<feature type="binding site" evidence="10">
    <location>
        <position position="129"/>
    </location>
    <ligand>
        <name>L-histidine</name>
        <dbReference type="ChEBI" id="CHEBI:57595"/>
    </ligand>
</feature>
<keyword evidence="13" id="KW-0808">Transferase</keyword>
<evidence type="ECO:0000259" key="12">
    <source>
        <dbReference type="PROSITE" id="PS50862"/>
    </source>
</evidence>
<gene>
    <name evidence="9 13" type="primary">hisZ</name>
    <name evidence="13" type="ORF">IAA61_01435</name>
</gene>
<reference evidence="13" key="2">
    <citation type="journal article" date="2021" name="PeerJ">
        <title>Extensive microbial diversity within the chicken gut microbiome revealed by metagenomics and culture.</title>
        <authorList>
            <person name="Gilroy R."/>
            <person name="Ravi A."/>
            <person name="Getino M."/>
            <person name="Pursley I."/>
            <person name="Horton D.L."/>
            <person name="Alikhan N.F."/>
            <person name="Baker D."/>
            <person name="Gharbi K."/>
            <person name="Hall N."/>
            <person name="Watson M."/>
            <person name="Adriaenssens E.M."/>
            <person name="Foster-Nyarko E."/>
            <person name="Jarju S."/>
            <person name="Secka A."/>
            <person name="Antonio M."/>
            <person name="Oren A."/>
            <person name="Chaudhuri R.R."/>
            <person name="La Ragione R."/>
            <person name="Hildebrand F."/>
            <person name="Pallen M.J."/>
        </authorList>
    </citation>
    <scope>NUCLEOTIDE SEQUENCE</scope>
    <source>
        <strain evidence="13">USAMLcec3-3695</strain>
    </source>
</reference>
<feature type="region of interest" description="Disordered" evidence="11">
    <location>
        <begin position="414"/>
        <end position="434"/>
    </location>
</feature>
<dbReference type="InterPro" id="IPR004517">
    <property type="entry name" value="HisZ"/>
</dbReference>
<evidence type="ECO:0000256" key="10">
    <source>
        <dbReference type="PIRSR" id="PIRSR001549-1"/>
    </source>
</evidence>
<comment type="miscellaneous">
    <text evidence="9">This function is generally fulfilled by the C-terminal part of HisG, which is missing in some bacteria such as this one.</text>
</comment>
<comment type="caution">
    <text evidence="13">The sequence shown here is derived from an EMBL/GenBank/DDBJ whole genome shotgun (WGS) entry which is preliminary data.</text>
</comment>
<dbReference type="SUPFAM" id="SSF55681">
    <property type="entry name" value="Class II aaRS and biotin synthetases"/>
    <property type="match status" value="1"/>
</dbReference>
<dbReference type="AlphaFoldDB" id="A0A9D1MA53"/>
<comment type="subunit">
    <text evidence="9">Heteromultimer composed of HisG and HisZ subunits.</text>
</comment>
<evidence type="ECO:0000256" key="2">
    <source>
        <dbReference type="ARBA" id="ARBA00004667"/>
    </source>
</evidence>
<evidence type="ECO:0000256" key="5">
    <source>
        <dbReference type="ARBA" id="ARBA00022490"/>
    </source>
</evidence>
<evidence type="ECO:0000256" key="6">
    <source>
        <dbReference type="ARBA" id="ARBA00022605"/>
    </source>
</evidence>
<dbReference type="GO" id="GO:0006427">
    <property type="term" value="P:histidyl-tRNA aminoacylation"/>
    <property type="evidence" value="ECO:0007669"/>
    <property type="project" value="TreeGrafter"/>
</dbReference>
<dbReference type="GO" id="GO:0016757">
    <property type="term" value="F:glycosyltransferase activity"/>
    <property type="evidence" value="ECO:0007669"/>
    <property type="project" value="UniProtKB-KW"/>
</dbReference>
<dbReference type="GO" id="GO:0004821">
    <property type="term" value="F:histidine-tRNA ligase activity"/>
    <property type="evidence" value="ECO:0007669"/>
    <property type="project" value="TreeGrafter"/>
</dbReference>
<comment type="subcellular location">
    <subcellularLocation>
        <location evidence="1 9">Cytoplasm</location>
    </subcellularLocation>
</comment>
<evidence type="ECO:0000256" key="7">
    <source>
        <dbReference type="ARBA" id="ARBA00023102"/>
    </source>
</evidence>
<dbReference type="PROSITE" id="PS50862">
    <property type="entry name" value="AA_TRNA_LIGASE_II"/>
    <property type="match status" value="1"/>
</dbReference>
<keyword evidence="13" id="KW-0328">Glycosyltransferase</keyword>
<keyword evidence="6 9" id="KW-0028">Amino-acid biosynthesis</keyword>
<proteinExistence type="inferred from homology"/>
<accession>A0A9D1MA53</accession>
<evidence type="ECO:0000256" key="9">
    <source>
        <dbReference type="HAMAP-Rule" id="MF_00125"/>
    </source>
</evidence>
<dbReference type="NCBIfam" id="TIGR00443">
    <property type="entry name" value="hisZ_biosyn_reg"/>
    <property type="match status" value="1"/>
</dbReference>
<dbReference type="GO" id="GO:0140096">
    <property type="term" value="F:catalytic activity, acting on a protein"/>
    <property type="evidence" value="ECO:0007669"/>
    <property type="project" value="UniProtKB-ARBA"/>
</dbReference>
<dbReference type="InterPro" id="IPR006195">
    <property type="entry name" value="aa-tRNA-synth_II"/>
</dbReference>
<comment type="function">
    <text evidence="8 9">Required for the first step of histidine biosynthesis. May allow the feedback regulation of ATP phosphoribosyltransferase activity by histidine.</text>
</comment>
<name>A0A9D1MA53_9FIRM</name>
<feature type="domain" description="Aminoacyl-transfer RNA synthetases class-II family profile" evidence="12">
    <location>
        <begin position="22"/>
        <end position="332"/>
    </location>
</feature>
<keyword evidence="5 9" id="KW-0963">Cytoplasm</keyword>
<feature type="binding site" evidence="10">
    <location>
        <position position="125"/>
    </location>
    <ligand>
        <name>L-histidine</name>
        <dbReference type="ChEBI" id="CHEBI:57595"/>
    </ligand>
</feature>